<dbReference type="Gene3D" id="1.20.5.400">
    <property type="match status" value="2"/>
</dbReference>
<proteinExistence type="predicted"/>
<evidence type="ECO:0000313" key="7">
    <source>
        <dbReference type="Proteomes" id="UP000515129"/>
    </source>
</evidence>
<dbReference type="Gene3D" id="3.10.100.10">
    <property type="entry name" value="Mannose-Binding Protein A, subunit A"/>
    <property type="match status" value="1"/>
</dbReference>
<evidence type="ECO:0000256" key="4">
    <source>
        <dbReference type="SAM" id="MobiDB-lite"/>
    </source>
</evidence>
<dbReference type="CDD" id="cd03590">
    <property type="entry name" value="CLECT_DC-SIGN_like"/>
    <property type="match status" value="1"/>
</dbReference>
<dbReference type="InterPro" id="IPR018378">
    <property type="entry name" value="C-type_lectin_CS"/>
</dbReference>
<dbReference type="KEGG" id="caua:113091524"/>
<dbReference type="Proteomes" id="UP000515129">
    <property type="component" value="Unplaced"/>
</dbReference>
<dbReference type="RefSeq" id="XP_026112891.1">
    <property type="nucleotide sequence ID" value="XM_026257106.1"/>
</dbReference>
<organism evidence="7 8">
    <name type="scientific">Carassius auratus</name>
    <name type="common">Goldfish</name>
    <dbReference type="NCBI Taxonomy" id="7957"/>
    <lineage>
        <taxon>Eukaryota</taxon>
        <taxon>Metazoa</taxon>
        <taxon>Chordata</taxon>
        <taxon>Craniata</taxon>
        <taxon>Vertebrata</taxon>
        <taxon>Euteleostomi</taxon>
        <taxon>Actinopterygii</taxon>
        <taxon>Neopterygii</taxon>
        <taxon>Teleostei</taxon>
        <taxon>Ostariophysi</taxon>
        <taxon>Cypriniformes</taxon>
        <taxon>Cyprinidae</taxon>
        <taxon>Cyprininae</taxon>
        <taxon>Carassius</taxon>
    </lineage>
</organism>
<keyword evidence="3" id="KW-0175">Coiled coil</keyword>
<dbReference type="InterPro" id="IPR016186">
    <property type="entry name" value="C-type_lectin-like/link_sf"/>
</dbReference>
<keyword evidence="5" id="KW-1133">Transmembrane helix</keyword>
<dbReference type="GO" id="GO:0030246">
    <property type="term" value="F:carbohydrate binding"/>
    <property type="evidence" value="ECO:0007669"/>
    <property type="project" value="UniProtKB-KW"/>
</dbReference>
<dbReference type="InterPro" id="IPR001304">
    <property type="entry name" value="C-type_lectin-like"/>
</dbReference>
<dbReference type="PANTHER" id="PTHR22803">
    <property type="entry name" value="MANNOSE, PHOSPHOLIPASE, LECTIN RECEPTOR RELATED"/>
    <property type="match status" value="1"/>
</dbReference>
<evidence type="ECO:0000313" key="8">
    <source>
        <dbReference type="RefSeq" id="XP_026112891.1"/>
    </source>
</evidence>
<feature type="region of interest" description="Disordered" evidence="4">
    <location>
        <begin position="38"/>
        <end position="88"/>
    </location>
</feature>
<dbReference type="InterPro" id="IPR033989">
    <property type="entry name" value="CD209-like_CTLD"/>
</dbReference>
<keyword evidence="7" id="KW-1185">Reference proteome</keyword>
<evidence type="ECO:0000256" key="3">
    <source>
        <dbReference type="SAM" id="Coils"/>
    </source>
</evidence>
<feature type="transmembrane region" description="Helical" evidence="5">
    <location>
        <begin position="95"/>
        <end position="119"/>
    </location>
</feature>
<keyword evidence="1" id="KW-0430">Lectin</keyword>
<dbReference type="InterPro" id="IPR016187">
    <property type="entry name" value="CTDL_fold"/>
</dbReference>
<feature type="domain" description="C-type lectin" evidence="6">
    <location>
        <begin position="213"/>
        <end position="327"/>
    </location>
</feature>
<dbReference type="GeneID" id="113091524"/>
<dbReference type="AlphaFoldDB" id="A0A6P6NW57"/>
<keyword evidence="5" id="KW-0812">Transmembrane</keyword>
<reference evidence="8" key="1">
    <citation type="submission" date="2025-08" db="UniProtKB">
        <authorList>
            <consortium name="RefSeq"/>
        </authorList>
    </citation>
    <scope>IDENTIFICATION</scope>
    <source>
        <strain evidence="8">Wakin</strain>
        <tissue evidence="8">Muscle</tissue>
    </source>
</reference>
<evidence type="ECO:0000259" key="6">
    <source>
        <dbReference type="PROSITE" id="PS50041"/>
    </source>
</evidence>
<sequence>MSGIVNDGMDKGSIMDSEDRIERTVDIYVSAEAVRDMKHKKETEDFNTEEPRTPRHTEDFNTEEPRTPRHTEDFNTEEPRTPRHTGSDGVMISRAAGVCLGLMCVLLMTAVIVLCFIFTQERQQLLTNNMSLTQERQQLQTNITNLTEERQQLLTNNKNLTEERQQLLTNNKNLTEERQQLLTNNRKLKEERDQLKSEIIDLQKKFADGWKCHQSSLYFFSSEKKNWDESRRYCRERGTDLIIINNREEQDFVKNITGSSEHFWIGLTDIEVEGSWKWVDGSTLTSGFWASGDKQPDNYQGNEDCANTRSSEWYDTSCDGSVKWICEKRILK</sequence>
<evidence type="ECO:0000256" key="2">
    <source>
        <dbReference type="ARBA" id="ARBA00023157"/>
    </source>
</evidence>
<keyword evidence="2" id="KW-1015">Disulfide bond</keyword>
<dbReference type="PROSITE" id="PS00615">
    <property type="entry name" value="C_TYPE_LECTIN_1"/>
    <property type="match status" value="1"/>
</dbReference>
<evidence type="ECO:0000256" key="5">
    <source>
        <dbReference type="SAM" id="Phobius"/>
    </source>
</evidence>
<protein>
    <submittedName>
        <fullName evidence="8">Asialoglycoprotein receptor 1-like</fullName>
    </submittedName>
</protein>
<keyword evidence="5" id="KW-0472">Membrane</keyword>
<dbReference type="PROSITE" id="PS50041">
    <property type="entry name" value="C_TYPE_LECTIN_2"/>
    <property type="match status" value="1"/>
</dbReference>
<name>A0A6P6NW57_CARAU</name>
<feature type="compositionally biased region" description="Basic and acidic residues" evidence="4">
    <location>
        <begin position="38"/>
        <end position="81"/>
    </location>
</feature>
<accession>A0A6P6NW57</accession>
<evidence type="ECO:0000256" key="1">
    <source>
        <dbReference type="ARBA" id="ARBA00022734"/>
    </source>
</evidence>
<dbReference type="OrthoDB" id="8950604at2759"/>
<feature type="coiled-coil region" evidence="3">
    <location>
        <begin position="122"/>
        <end position="205"/>
    </location>
</feature>
<dbReference type="InterPro" id="IPR050111">
    <property type="entry name" value="C-type_lectin/snaclec_domain"/>
</dbReference>
<dbReference type="Pfam" id="PF00059">
    <property type="entry name" value="Lectin_C"/>
    <property type="match status" value="1"/>
</dbReference>
<dbReference type="SUPFAM" id="SSF56436">
    <property type="entry name" value="C-type lectin-like"/>
    <property type="match status" value="1"/>
</dbReference>
<dbReference type="SMART" id="SM00034">
    <property type="entry name" value="CLECT"/>
    <property type="match status" value="1"/>
</dbReference>
<gene>
    <name evidence="8" type="primary">LOC113091524</name>
</gene>